<dbReference type="PROSITE" id="PS51257">
    <property type="entry name" value="PROKAR_LIPOPROTEIN"/>
    <property type="match status" value="1"/>
</dbReference>
<evidence type="ECO:0000313" key="2">
    <source>
        <dbReference type="EMBL" id="RAK53707.1"/>
    </source>
</evidence>
<organism evidence="2 3">
    <name type="scientific">Phenylobacterium soli</name>
    <dbReference type="NCBI Taxonomy" id="2170551"/>
    <lineage>
        <taxon>Bacteria</taxon>
        <taxon>Pseudomonadati</taxon>
        <taxon>Pseudomonadota</taxon>
        <taxon>Alphaproteobacteria</taxon>
        <taxon>Caulobacterales</taxon>
        <taxon>Caulobacteraceae</taxon>
        <taxon>Phenylobacterium</taxon>
    </lineage>
</organism>
<evidence type="ECO:0000256" key="1">
    <source>
        <dbReference type="SAM" id="SignalP"/>
    </source>
</evidence>
<evidence type="ECO:0008006" key="4">
    <source>
        <dbReference type="Google" id="ProtNLM"/>
    </source>
</evidence>
<dbReference type="Gene3D" id="2.60.40.3230">
    <property type="match status" value="1"/>
</dbReference>
<dbReference type="OrthoDB" id="8480065at2"/>
<keyword evidence="3" id="KW-1185">Reference proteome</keyword>
<reference evidence="3" key="1">
    <citation type="submission" date="2018-05" db="EMBL/GenBank/DDBJ databases">
        <authorList>
            <person name="Li X."/>
        </authorList>
    </citation>
    <scope>NUCLEOTIDE SEQUENCE [LARGE SCALE GENOMIC DNA]</scope>
    <source>
        <strain evidence="3">LX32</strain>
    </source>
</reference>
<evidence type="ECO:0000313" key="3">
    <source>
        <dbReference type="Proteomes" id="UP000249254"/>
    </source>
</evidence>
<gene>
    <name evidence="2" type="ORF">DJ017_03775</name>
</gene>
<feature type="signal peptide" evidence="1">
    <location>
        <begin position="1"/>
        <end position="23"/>
    </location>
</feature>
<sequence>MTKTRLFRAAAAGAVLLSLAACATPEAPEGGVRIDQQNDIHPALNSVRVIDAGLARYAGARHEVKSVLDVEGVYLSTTPTGFRKVTVQIRNKTDVAIPIEARASWFDAAGVPTDAAQSWTRLFVQPQAMVTFEQVSARLPSTQYYVEIRGAQ</sequence>
<keyword evidence="1" id="KW-0732">Signal</keyword>
<protein>
    <recommendedName>
        <fullName evidence="4">DUF1425 domain-containing protein</fullName>
    </recommendedName>
</protein>
<dbReference type="AlphaFoldDB" id="A0A328AGR2"/>
<dbReference type="RefSeq" id="WP_111527459.1">
    <property type="nucleotide sequence ID" value="NZ_JBHRSG010000005.1"/>
</dbReference>
<proteinExistence type="predicted"/>
<accession>A0A328AGR2</accession>
<dbReference type="InterPro" id="IPR038483">
    <property type="entry name" value="YcfL-like_sf"/>
</dbReference>
<dbReference type="EMBL" id="QFYQ01000001">
    <property type="protein sequence ID" value="RAK53707.1"/>
    <property type="molecule type" value="Genomic_DNA"/>
</dbReference>
<comment type="caution">
    <text evidence="2">The sequence shown here is derived from an EMBL/GenBank/DDBJ whole genome shotgun (WGS) entry which is preliminary data.</text>
</comment>
<name>A0A328AGR2_9CAUL</name>
<feature type="chain" id="PRO_5016383502" description="DUF1425 domain-containing protein" evidence="1">
    <location>
        <begin position="24"/>
        <end position="152"/>
    </location>
</feature>
<dbReference type="Proteomes" id="UP000249254">
    <property type="component" value="Unassembled WGS sequence"/>
</dbReference>